<dbReference type="PANTHER" id="PTHR19282:SF456">
    <property type="entry name" value="CD63 MOLECULE"/>
    <property type="match status" value="1"/>
</dbReference>
<dbReference type="PRINTS" id="PR00259">
    <property type="entry name" value="TMFOUR"/>
</dbReference>
<dbReference type="PIRSF" id="PIRSF002419">
    <property type="entry name" value="Tetraspanin"/>
    <property type="match status" value="1"/>
</dbReference>
<proteinExistence type="inferred from homology"/>
<protein>
    <recommendedName>
        <fullName evidence="7">Tetraspanin</fullName>
    </recommendedName>
</protein>
<dbReference type="CDD" id="cd03127">
    <property type="entry name" value="tetraspanin_LEL"/>
    <property type="match status" value="1"/>
</dbReference>
<dbReference type="AlphaFoldDB" id="A0AAV1ZEQ7"/>
<feature type="transmembrane region" description="Helical" evidence="7">
    <location>
        <begin position="53"/>
        <end position="73"/>
    </location>
</feature>
<dbReference type="InterPro" id="IPR008952">
    <property type="entry name" value="Tetraspanin_EC2_sf"/>
</dbReference>
<feature type="disulfide bond" evidence="6">
    <location>
        <begin position="141"/>
        <end position="161"/>
    </location>
</feature>
<dbReference type="Gene3D" id="1.10.1450.10">
    <property type="entry name" value="Tetraspanin"/>
    <property type="match status" value="1"/>
</dbReference>
<keyword evidence="6" id="KW-1015">Disulfide bond</keyword>
<evidence type="ECO:0000256" key="4">
    <source>
        <dbReference type="ARBA" id="ARBA00022989"/>
    </source>
</evidence>
<evidence type="ECO:0000256" key="1">
    <source>
        <dbReference type="ARBA" id="ARBA00004141"/>
    </source>
</evidence>
<feature type="disulfide bond" evidence="6">
    <location>
        <begin position="140"/>
        <end position="178"/>
    </location>
</feature>
<dbReference type="InterPro" id="IPR018503">
    <property type="entry name" value="Tetraspanin_CS"/>
</dbReference>
<comment type="subcellular location">
    <subcellularLocation>
        <location evidence="1 7">Membrane</location>
        <topology evidence="1 7">Multi-pass membrane protein</topology>
    </subcellularLocation>
</comment>
<keyword evidence="5 7" id="KW-0472">Membrane</keyword>
<dbReference type="PROSITE" id="PS00421">
    <property type="entry name" value="TM4_1"/>
    <property type="match status" value="1"/>
</dbReference>
<comment type="similarity">
    <text evidence="2 7">Belongs to the tetraspanin (TM4SF) family.</text>
</comment>
<reference evidence="8 9" key="1">
    <citation type="submission" date="2024-04" db="EMBL/GenBank/DDBJ databases">
        <authorList>
            <person name="Rising A."/>
            <person name="Reimegard J."/>
            <person name="Sonavane S."/>
            <person name="Akerstrom W."/>
            <person name="Nylinder S."/>
            <person name="Hedman E."/>
            <person name="Kallberg Y."/>
        </authorList>
    </citation>
    <scope>NUCLEOTIDE SEQUENCE [LARGE SCALE GENOMIC DNA]</scope>
</reference>
<gene>
    <name evidence="8" type="ORF">LARSCL_LOCUS5095</name>
</gene>
<feature type="transmembrane region" description="Helical" evidence="7">
    <location>
        <begin position="12"/>
        <end position="33"/>
    </location>
</feature>
<name>A0AAV1ZEQ7_9ARAC</name>
<dbReference type="InterPro" id="IPR018499">
    <property type="entry name" value="Tetraspanin/Peripherin"/>
</dbReference>
<evidence type="ECO:0000256" key="5">
    <source>
        <dbReference type="ARBA" id="ARBA00023136"/>
    </source>
</evidence>
<dbReference type="GO" id="GO:0005886">
    <property type="term" value="C:plasma membrane"/>
    <property type="evidence" value="ECO:0007669"/>
    <property type="project" value="TreeGrafter"/>
</dbReference>
<evidence type="ECO:0000313" key="8">
    <source>
        <dbReference type="EMBL" id="CAL1270075.1"/>
    </source>
</evidence>
<dbReference type="EMBL" id="CAXIEN010000046">
    <property type="protein sequence ID" value="CAL1270075.1"/>
    <property type="molecule type" value="Genomic_DNA"/>
</dbReference>
<dbReference type="InterPro" id="IPR000301">
    <property type="entry name" value="Tetraspanin_animals"/>
</dbReference>
<feature type="transmembrane region" description="Helical" evidence="7">
    <location>
        <begin position="190"/>
        <end position="214"/>
    </location>
</feature>
<dbReference type="Proteomes" id="UP001497382">
    <property type="component" value="Unassembled WGS sequence"/>
</dbReference>
<dbReference type="SUPFAM" id="SSF48652">
    <property type="entry name" value="Tetraspanin"/>
    <property type="match status" value="1"/>
</dbReference>
<evidence type="ECO:0000256" key="3">
    <source>
        <dbReference type="ARBA" id="ARBA00022692"/>
    </source>
</evidence>
<organism evidence="8 9">
    <name type="scientific">Larinioides sclopetarius</name>
    <dbReference type="NCBI Taxonomy" id="280406"/>
    <lineage>
        <taxon>Eukaryota</taxon>
        <taxon>Metazoa</taxon>
        <taxon>Ecdysozoa</taxon>
        <taxon>Arthropoda</taxon>
        <taxon>Chelicerata</taxon>
        <taxon>Arachnida</taxon>
        <taxon>Araneae</taxon>
        <taxon>Araneomorphae</taxon>
        <taxon>Entelegynae</taxon>
        <taxon>Araneoidea</taxon>
        <taxon>Araneidae</taxon>
        <taxon>Larinioides</taxon>
    </lineage>
</organism>
<comment type="caution">
    <text evidence="8">The sequence shown here is derived from an EMBL/GenBank/DDBJ whole genome shotgun (WGS) entry which is preliminary data.</text>
</comment>
<evidence type="ECO:0000256" key="2">
    <source>
        <dbReference type="ARBA" id="ARBA00006840"/>
    </source>
</evidence>
<keyword evidence="3 7" id="KW-0812">Transmembrane</keyword>
<dbReference type="Pfam" id="PF00335">
    <property type="entry name" value="Tetraspanin"/>
    <property type="match status" value="1"/>
</dbReference>
<dbReference type="PANTHER" id="PTHR19282">
    <property type="entry name" value="TETRASPANIN"/>
    <property type="match status" value="1"/>
</dbReference>
<feature type="transmembrane region" description="Helical" evidence="7">
    <location>
        <begin position="85"/>
        <end position="104"/>
    </location>
</feature>
<keyword evidence="4 7" id="KW-1133">Transmembrane helix</keyword>
<sequence>MVSGSMSCIKYLMFIMNFVFVVCGIILIVIGAIVQTRDVTEFLDTKYVTAPTILIVIGCIIFVLAFLGCCGAVRENSCMVTTFGVLLFIIFVVEIAGAATAYMYRGQFQTLLKDNMNKTISQNKSDAATVWDEMQIELKCCGVDGPKDYVDNNLQVPNSCCGKSATQCSETNAYQNGCYKELLEKIKNKIGIVGGVAIGIGVVELIGVMFAWCLSSAIKKEYEGV</sequence>
<evidence type="ECO:0000256" key="7">
    <source>
        <dbReference type="RuleBase" id="RU361218"/>
    </source>
</evidence>
<evidence type="ECO:0000256" key="6">
    <source>
        <dbReference type="PIRSR" id="PIRSR002419-1"/>
    </source>
</evidence>
<accession>A0AAV1ZEQ7</accession>
<evidence type="ECO:0000313" key="9">
    <source>
        <dbReference type="Proteomes" id="UP001497382"/>
    </source>
</evidence>
<keyword evidence="9" id="KW-1185">Reference proteome</keyword>